<evidence type="ECO:0000313" key="4">
    <source>
        <dbReference type="EMBL" id="VFT89064.1"/>
    </source>
</evidence>
<reference evidence="4 5" key="1">
    <citation type="submission" date="2019-03" db="EMBL/GenBank/DDBJ databases">
        <authorList>
            <person name="Gaulin E."/>
            <person name="Dumas B."/>
        </authorList>
    </citation>
    <scope>NUCLEOTIDE SEQUENCE [LARGE SCALE GENOMIC DNA]</scope>
    <source>
        <strain evidence="4">CBS 568.67</strain>
    </source>
</reference>
<name>A0A485KV02_9STRA</name>
<reference evidence="3" key="2">
    <citation type="submission" date="2019-06" db="EMBL/GenBank/DDBJ databases">
        <title>Genomics analysis of Aphanomyces spp. identifies a new class of oomycete effector associated with host adaptation.</title>
        <authorList>
            <person name="Gaulin E."/>
        </authorList>
    </citation>
    <scope>NUCLEOTIDE SEQUENCE</scope>
    <source>
        <strain evidence="3">CBS 578.67</strain>
    </source>
</reference>
<sequence length="1009" mass="109981">MNGSVEFDADNRLVLSPLSDGGDVDAFPNETQLSISFPVVDDIAPPVAQTSETNKQDADQKGNNGGTGMTTTLILDEPTQAPLNLHFSFNFDDTRGGETPVDGPVTSNELPKDTTGTVEVVVPADNNARAKLKQGKHGGFKTGDETVATERGGEEGQGDGAGAKVEGNKMTTTKGANMVETTTAEIKSTDSMLELHESESKQTEMASEETTETDEMDRTEESPTVEPNEQTKSEGKKYKSQQKSQVEHDIKKQVEMPHEEIDSPKIHGSDKAEKKSGNGKETAVVVAENTKHEAAHVADHTLPFQELKVTDASPLNEPANVRLDGTKVGQLIVDATTNSEEDSCGGRNMGQVGNRPTNQIQTNESPQTRTASLENDNAPMMENDVASRDNSQHAATANVATLTSTNAIEPTPSVANPSSAIVTTKSQLCTASQVDAGQKTMLFDTPPSTMIDEAVHEPNASCKNTIPREAPEPSTQDAPLTVDPTVTCSSKQPEVTKVDTVITVPLAANVAVAALAPPTTKVEYTVESVFSVKWEDDVCATKPSKTSSLVQSKLSTQSPNVSQHTPRGQPSEARKATTKKVQPHPLAKAKSSHGASHMASTAGAGTNHHAIEMQMARDASAVELAKLRAQLQCAVGERDALQSRWDRAMIEVADTTTQMHTFQTQVATAVAERDVFATQCKSLAAALATAEKTLDEYRQKTTSGQVELHQVKVLHSLPFDDAYQPMQAKCSVVEGKLEALMRDKADAVVKLDAAKQGMARLHHQIEKHKEKTHKLELEVAHVRTKHIDDVAKWQKKAEHLGLEAAVAVERTRKQLVDEHATKVKSIHAHVAKQVREADDTNAIVARRNQTLEAKLQAARDQIVMLENQLRPLAGLTKRVKSLEGVQEANKQLHHELHQLHRQMHKEQLEQARETSRRKKMTSKMREIVVGGSPLPPSPLYLNQASLHHRDKEENDEAYQRQVARLEERLATESAHVASLRQLHLQELELQASSFQRRIDELQGHANTSR</sequence>
<feature type="coiled-coil region" evidence="1">
    <location>
        <begin position="948"/>
        <end position="1004"/>
    </location>
</feature>
<feature type="compositionally biased region" description="Polar residues" evidence="2">
    <location>
        <begin position="354"/>
        <end position="375"/>
    </location>
</feature>
<feature type="region of interest" description="Disordered" evidence="2">
    <location>
        <begin position="179"/>
        <end position="282"/>
    </location>
</feature>
<dbReference type="Proteomes" id="UP000332933">
    <property type="component" value="Unassembled WGS sequence"/>
</dbReference>
<evidence type="ECO:0000256" key="1">
    <source>
        <dbReference type="SAM" id="Coils"/>
    </source>
</evidence>
<keyword evidence="1" id="KW-0175">Coiled coil</keyword>
<dbReference type="EMBL" id="CAADRA010005365">
    <property type="protein sequence ID" value="VFT89064.1"/>
    <property type="molecule type" value="Genomic_DNA"/>
</dbReference>
<gene>
    <name evidence="4" type="primary">Aste57867_12210</name>
    <name evidence="3" type="ORF">As57867_012165</name>
    <name evidence="4" type="ORF">ASTE57867_12210</name>
</gene>
<feature type="region of interest" description="Disordered" evidence="2">
    <location>
        <begin position="48"/>
        <end position="68"/>
    </location>
</feature>
<keyword evidence="5" id="KW-1185">Reference proteome</keyword>
<accession>A0A485KV02</accession>
<feature type="compositionally biased region" description="Polar residues" evidence="2">
    <location>
        <begin position="543"/>
        <end position="568"/>
    </location>
</feature>
<feature type="region of interest" description="Disordered" evidence="2">
    <location>
        <begin position="541"/>
        <end position="603"/>
    </location>
</feature>
<feature type="compositionally biased region" description="Basic and acidic residues" evidence="2">
    <location>
        <begin position="193"/>
        <end position="202"/>
    </location>
</feature>
<feature type="coiled-coil region" evidence="1">
    <location>
        <begin position="841"/>
        <end position="909"/>
    </location>
</feature>
<dbReference type="AlphaFoldDB" id="A0A485KV02"/>
<dbReference type="OrthoDB" id="10431612at2759"/>
<feature type="compositionally biased region" description="Polar residues" evidence="2">
    <location>
        <begin position="179"/>
        <end position="191"/>
    </location>
</feature>
<proteinExistence type="predicted"/>
<feature type="region of interest" description="Disordered" evidence="2">
    <location>
        <begin position="133"/>
        <end position="167"/>
    </location>
</feature>
<feature type="region of interest" description="Disordered" evidence="2">
    <location>
        <begin position="338"/>
        <end position="375"/>
    </location>
</feature>
<dbReference type="EMBL" id="VJMH01005344">
    <property type="protein sequence ID" value="KAF0697103.1"/>
    <property type="molecule type" value="Genomic_DNA"/>
</dbReference>
<evidence type="ECO:0000313" key="5">
    <source>
        <dbReference type="Proteomes" id="UP000332933"/>
    </source>
</evidence>
<feature type="compositionally biased region" description="Basic and acidic residues" evidence="2">
    <location>
        <begin position="245"/>
        <end position="278"/>
    </location>
</feature>
<evidence type="ECO:0000256" key="2">
    <source>
        <dbReference type="SAM" id="MobiDB-lite"/>
    </source>
</evidence>
<feature type="coiled-coil region" evidence="1">
    <location>
        <begin position="751"/>
        <end position="785"/>
    </location>
</feature>
<organism evidence="4 5">
    <name type="scientific">Aphanomyces stellatus</name>
    <dbReference type="NCBI Taxonomy" id="120398"/>
    <lineage>
        <taxon>Eukaryota</taxon>
        <taxon>Sar</taxon>
        <taxon>Stramenopiles</taxon>
        <taxon>Oomycota</taxon>
        <taxon>Saprolegniomycetes</taxon>
        <taxon>Saprolegniales</taxon>
        <taxon>Verrucalvaceae</taxon>
        <taxon>Aphanomyces</taxon>
    </lineage>
</organism>
<evidence type="ECO:0000313" key="3">
    <source>
        <dbReference type="EMBL" id="KAF0697103.1"/>
    </source>
</evidence>
<feature type="compositionally biased region" description="Acidic residues" evidence="2">
    <location>
        <begin position="206"/>
        <end position="218"/>
    </location>
</feature>
<protein>
    <submittedName>
        <fullName evidence="4">Aste57867_12210 protein</fullName>
    </submittedName>
</protein>